<dbReference type="GO" id="GO:0047372">
    <property type="term" value="F:monoacylglycerol lipase activity"/>
    <property type="evidence" value="ECO:0007669"/>
    <property type="project" value="TreeGrafter"/>
</dbReference>
<dbReference type="AlphaFoldDB" id="A0A238C441"/>
<organism evidence="2 3">
    <name type="scientific">Onchocerca flexuosa</name>
    <dbReference type="NCBI Taxonomy" id="387005"/>
    <lineage>
        <taxon>Eukaryota</taxon>
        <taxon>Metazoa</taxon>
        <taxon>Ecdysozoa</taxon>
        <taxon>Nematoda</taxon>
        <taxon>Chromadorea</taxon>
        <taxon>Rhabditida</taxon>
        <taxon>Spirurina</taxon>
        <taxon>Spiruromorpha</taxon>
        <taxon>Filarioidea</taxon>
        <taxon>Onchocercidae</taxon>
        <taxon>Onchocerca</taxon>
    </lineage>
</organism>
<accession>A0A238C441</accession>
<dbReference type="SUPFAM" id="SSF53474">
    <property type="entry name" value="alpha/beta-Hydrolases"/>
    <property type="match status" value="1"/>
</dbReference>
<dbReference type="PANTHER" id="PTHR12277">
    <property type="entry name" value="ALPHA/BETA HYDROLASE DOMAIN-CONTAINING PROTEIN"/>
    <property type="match status" value="1"/>
</dbReference>
<evidence type="ECO:0000313" key="3">
    <source>
        <dbReference type="Proteomes" id="UP000242913"/>
    </source>
</evidence>
<keyword evidence="3" id="KW-1185">Reference proteome</keyword>
<dbReference type="Proteomes" id="UP000242913">
    <property type="component" value="Unassembled WGS sequence"/>
</dbReference>
<gene>
    <name evidence="2" type="ORF">X798_00754</name>
</gene>
<dbReference type="GO" id="GO:0005789">
    <property type="term" value="C:endoplasmic reticulum membrane"/>
    <property type="evidence" value="ECO:0007669"/>
    <property type="project" value="TreeGrafter"/>
</dbReference>
<protein>
    <recommendedName>
        <fullName evidence="1">Serine aminopeptidase S33 domain-containing protein</fullName>
    </recommendedName>
</protein>
<dbReference type="Gene3D" id="3.40.50.1820">
    <property type="entry name" value="alpha/beta hydrolase"/>
    <property type="match status" value="1"/>
</dbReference>
<name>A0A238C441_9BILA</name>
<dbReference type="Pfam" id="PF12146">
    <property type="entry name" value="Hydrolase_4"/>
    <property type="match status" value="1"/>
</dbReference>
<dbReference type="GO" id="GO:0006660">
    <property type="term" value="P:phosphatidylserine catabolic process"/>
    <property type="evidence" value="ECO:0007669"/>
    <property type="project" value="TreeGrafter"/>
</dbReference>
<feature type="domain" description="Serine aminopeptidase S33" evidence="1">
    <location>
        <begin position="99"/>
        <end position="220"/>
    </location>
</feature>
<dbReference type="InterPro" id="IPR029058">
    <property type="entry name" value="AB_hydrolase_fold"/>
</dbReference>
<dbReference type="PANTHER" id="PTHR12277:SF194">
    <property type="entry name" value="FI04476P"/>
    <property type="match status" value="1"/>
</dbReference>
<reference evidence="2 3" key="1">
    <citation type="submission" date="2015-12" db="EMBL/GenBank/DDBJ databases">
        <title>Draft genome of the nematode, Onchocerca flexuosa.</title>
        <authorList>
            <person name="Mitreva M."/>
        </authorList>
    </citation>
    <scope>NUCLEOTIDE SEQUENCE [LARGE SCALE GENOMIC DNA]</scope>
    <source>
        <strain evidence="2">Red Deer</strain>
    </source>
</reference>
<evidence type="ECO:0000259" key="1">
    <source>
        <dbReference type="Pfam" id="PF12146"/>
    </source>
</evidence>
<evidence type="ECO:0000313" key="2">
    <source>
        <dbReference type="EMBL" id="OZC12233.1"/>
    </source>
</evidence>
<dbReference type="GO" id="GO:0004622">
    <property type="term" value="F:phosphatidylcholine lysophospholipase activity"/>
    <property type="evidence" value="ECO:0007669"/>
    <property type="project" value="TreeGrafter"/>
</dbReference>
<proteinExistence type="predicted"/>
<sequence length="325" mass="36727">MRGWLLVATIPTLSFILPLLLYICPSFFQPLFFGHFIRDYDDFNLLKGVVSYGRNFYLNGEAGRLGCWHILPKTLSEEAKKNELSNEEIEKLMAKPNYTIIVYLHGSTHSRQWTNRVDTYNVLSAMDLHILCLDYRGFGDSNGYPSEAGVISDSIFLFNYAKNFAGKNYIFIWGHSMGSGIAIAVAMELSMKKMPPAGLILEAPFNNVTDLITQSSHSAAWRWTPWFNVFVKQSISRSGLQFNSDKNIKLITCPILIMHAVDDEIIAISLAKKLREAALSANRDVTFISFAAERGLLHKHINKASELPLILKNFIHHCAAKKKYA</sequence>
<dbReference type="OrthoDB" id="5842158at2759"/>
<dbReference type="EMBL" id="KZ269978">
    <property type="protein sequence ID" value="OZC12233.1"/>
    <property type="molecule type" value="Genomic_DNA"/>
</dbReference>
<dbReference type="GO" id="GO:0052651">
    <property type="term" value="P:monoacylglycerol catabolic process"/>
    <property type="evidence" value="ECO:0007669"/>
    <property type="project" value="TreeGrafter"/>
</dbReference>
<dbReference type="InterPro" id="IPR022742">
    <property type="entry name" value="Hydrolase_4"/>
</dbReference>